<dbReference type="InterPro" id="IPR036736">
    <property type="entry name" value="ACP-like_sf"/>
</dbReference>
<feature type="domain" description="Carrier" evidence="3">
    <location>
        <begin position="59"/>
        <end position="138"/>
    </location>
</feature>
<dbReference type="PROSITE" id="PS50075">
    <property type="entry name" value="CARRIER"/>
    <property type="match status" value="1"/>
</dbReference>
<organism evidence="4">
    <name type="scientific">marine sediment metagenome</name>
    <dbReference type="NCBI Taxonomy" id="412755"/>
    <lineage>
        <taxon>unclassified sequences</taxon>
        <taxon>metagenomes</taxon>
        <taxon>ecological metagenomes</taxon>
    </lineage>
</organism>
<dbReference type="GO" id="GO:0005737">
    <property type="term" value="C:cytoplasm"/>
    <property type="evidence" value="ECO:0007669"/>
    <property type="project" value="TreeGrafter"/>
</dbReference>
<gene>
    <name evidence="4" type="ORF">LCGC14_2450630</name>
</gene>
<dbReference type="PANTHER" id="PTHR45527:SF1">
    <property type="entry name" value="FATTY ACID SYNTHASE"/>
    <property type="match status" value="1"/>
</dbReference>
<dbReference type="SUPFAM" id="SSF47336">
    <property type="entry name" value="ACP-like"/>
    <property type="match status" value="1"/>
</dbReference>
<dbReference type="SUPFAM" id="SSF56801">
    <property type="entry name" value="Acetyl-CoA synthetase-like"/>
    <property type="match status" value="1"/>
</dbReference>
<dbReference type="GO" id="GO:0044550">
    <property type="term" value="P:secondary metabolite biosynthetic process"/>
    <property type="evidence" value="ECO:0007669"/>
    <property type="project" value="TreeGrafter"/>
</dbReference>
<sequence length="184" mass="20465">NVTIANIQAKLAEQLPEYMVPSHFVLIDKMPLTLNGKRDQQALLRLVKANIQQQVIVHSPHNAIEEAIHAAWCTVFETGRIDTQQNFFALGGDSLKATLLVVEINRISSTRGLAPVMLKDLYESPTIQAQARLVGEQGTELATRNDADPLEAATEAAITQLPSQLRSRWMSKRCIQPTLYSKCF</sequence>
<keyword evidence="1" id="KW-0596">Phosphopantetheine</keyword>
<dbReference type="GO" id="GO:0043041">
    <property type="term" value="P:amino acid activation for nonribosomal peptide biosynthetic process"/>
    <property type="evidence" value="ECO:0007669"/>
    <property type="project" value="TreeGrafter"/>
</dbReference>
<dbReference type="GO" id="GO:0031177">
    <property type="term" value="F:phosphopantetheine binding"/>
    <property type="evidence" value="ECO:0007669"/>
    <property type="project" value="TreeGrafter"/>
</dbReference>
<accession>A0A0F9C3W6</accession>
<evidence type="ECO:0000313" key="4">
    <source>
        <dbReference type="EMBL" id="KKL20922.1"/>
    </source>
</evidence>
<feature type="non-terminal residue" evidence="4">
    <location>
        <position position="1"/>
    </location>
</feature>
<proteinExistence type="predicted"/>
<evidence type="ECO:0000256" key="1">
    <source>
        <dbReference type="ARBA" id="ARBA00022450"/>
    </source>
</evidence>
<name>A0A0F9C3W6_9ZZZZ</name>
<dbReference type="PANTHER" id="PTHR45527">
    <property type="entry name" value="NONRIBOSOMAL PEPTIDE SYNTHETASE"/>
    <property type="match status" value="1"/>
</dbReference>
<dbReference type="Pfam" id="PF00550">
    <property type="entry name" value="PP-binding"/>
    <property type="match status" value="1"/>
</dbReference>
<dbReference type="EMBL" id="LAZR01037916">
    <property type="protein sequence ID" value="KKL20922.1"/>
    <property type="molecule type" value="Genomic_DNA"/>
</dbReference>
<dbReference type="PROSITE" id="PS00012">
    <property type="entry name" value="PHOSPHOPANTETHEINE"/>
    <property type="match status" value="1"/>
</dbReference>
<evidence type="ECO:0000259" key="3">
    <source>
        <dbReference type="PROSITE" id="PS50075"/>
    </source>
</evidence>
<dbReference type="InterPro" id="IPR045851">
    <property type="entry name" value="AMP-bd_C_sf"/>
</dbReference>
<dbReference type="Gene3D" id="1.10.1200.10">
    <property type="entry name" value="ACP-like"/>
    <property type="match status" value="1"/>
</dbReference>
<reference evidence="4" key="1">
    <citation type="journal article" date="2015" name="Nature">
        <title>Complex archaea that bridge the gap between prokaryotes and eukaryotes.</title>
        <authorList>
            <person name="Spang A."/>
            <person name="Saw J.H."/>
            <person name="Jorgensen S.L."/>
            <person name="Zaremba-Niedzwiedzka K."/>
            <person name="Martijn J."/>
            <person name="Lind A.E."/>
            <person name="van Eijk R."/>
            <person name="Schleper C."/>
            <person name="Guy L."/>
            <person name="Ettema T.J."/>
        </authorList>
    </citation>
    <scope>NUCLEOTIDE SEQUENCE</scope>
</reference>
<comment type="caution">
    <text evidence="4">The sequence shown here is derived from an EMBL/GenBank/DDBJ whole genome shotgun (WGS) entry which is preliminary data.</text>
</comment>
<dbReference type="InterPro" id="IPR009081">
    <property type="entry name" value="PP-bd_ACP"/>
</dbReference>
<dbReference type="AlphaFoldDB" id="A0A0F9C3W6"/>
<protein>
    <recommendedName>
        <fullName evidence="3">Carrier domain-containing protein</fullName>
    </recommendedName>
</protein>
<evidence type="ECO:0000256" key="2">
    <source>
        <dbReference type="ARBA" id="ARBA00022553"/>
    </source>
</evidence>
<dbReference type="InterPro" id="IPR006162">
    <property type="entry name" value="Ppantetheine_attach_site"/>
</dbReference>
<keyword evidence="2" id="KW-0597">Phosphoprotein</keyword>
<dbReference type="Gene3D" id="3.30.300.30">
    <property type="match status" value="1"/>
</dbReference>